<dbReference type="PANTHER" id="PTHR45632">
    <property type="entry name" value="LD33804P"/>
    <property type="match status" value="1"/>
</dbReference>
<sequence length="316" mass="33846">MNQVRKSHGLAVAHGCLYAFGGETGASNSPFDYIGLDSVEYLDLTFGNVNAWTTTTKMSSHRHGLGSATIYDKVYAIGGMASLGGQNTVLDTVERFDPFVTINGVPVWTSTAKMPTPLWAHAAVGVEGATEDTSKIYVLGGKTTNTGLAVNTGKVYDVGTDNWVNLPDMKQGTRYYGAAAVVDNVLYAIGGFVDGNMSGKVESLDLTNPSAQWIERASMIHLREGHTVAVIKGLILAIGGTNGPGPTELYDPSTNTWESFVPCNERTQFSADIVVSNKLYRTGGADNHPRNATKNVTVHDLGFMLTVARNFFGCYD</sequence>
<dbReference type="AlphaFoldDB" id="A0A6C0KCP2"/>
<dbReference type="SMART" id="SM00612">
    <property type="entry name" value="Kelch"/>
    <property type="match status" value="5"/>
</dbReference>
<evidence type="ECO:0000313" key="1">
    <source>
        <dbReference type="EMBL" id="QHU15469.1"/>
    </source>
</evidence>
<dbReference type="InterPro" id="IPR015915">
    <property type="entry name" value="Kelch-typ_b-propeller"/>
</dbReference>
<dbReference type="Gene3D" id="2.120.10.80">
    <property type="entry name" value="Kelch-type beta propeller"/>
    <property type="match status" value="2"/>
</dbReference>
<dbReference type="SUPFAM" id="SSF117281">
    <property type="entry name" value="Kelch motif"/>
    <property type="match status" value="1"/>
</dbReference>
<accession>A0A6C0KCP2</accession>
<name>A0A6C0KCP2_9ZZZZ</name>
<dbReference type="PANTHER" id="PTHR45632:SF5">
    <property type="entry name" value="KELCH-LIKE PROTEIN 22"/>
    <property type="match status" value="1"/>
</dbReference>
<dbReference type="EMBL" id="MN740859">
    <property type="protein sequence ID" value="QHU15469.1"/>
    <property type="molecule type" value="Genomic_DNA"/>
</dbReference>
<proteinExistence type="predicted"/>
<dbReference type="InterPro" id="IPR006652">
    <property type="entry name" value="Kelch_1"/>
</dbReference>
<dbReference type="Pfam" id="PF01344">
    <property type="entry name" value="Kelch_1"/>
    <property type="match status" value="3"/>
</dbReference>
<reference evidence="1" key="1">
    <citation type="journal article" date="2020" name="Nature">
        <title>Giant virus diversity and host interactions through global metagenomics.</title>
        <authorList>
            <person name="Schulz F."/>
            <person name="Roux S."/>
            <person name="Paez-Espino D."/>
            <person name="Jungbluth S."/>
            <person name="Walsh D.A."/>
            <person name="Denef V.J."/>
            <person name="McMahon K.D."/>
            <person name="Konstantinidis K.T."/>
            <person name="Eloe-Fadrosh E.A."/>
            <person name="Kyrpides N.C."/>
            <person name="Woyke T."/>
        </authorList>
    </citation>
    <scope>NUCLEOTIDE SEQUENCE</scope>
    <source>
        <strain evidence="1">GVMAG-S-1103017-68</strain>
    </source>
</reference>
<protein>
    <submittedName>
        <fullName evidence="1">Uncharacterized protein</fullName>
    </submittedName>
</protein>
<organism evidence="1">
    <name type="scientific">viral metagenome</name>
    <dbReference type="NCBI Taxonomy" id="1070528"/>
    <lineage>
        <taxon>unclassified sequences</taxon>
        <taxon>metagenomes</taxon>
        <taxon>organismal metagenomes</taxon>
    </lineage>
</organism>